<evidence type="ECO:0000313" key="11">
    <source>
        <dbReference type="EMBL" id="NIJ57809.1"/>
    </source>
</evidence>
<evidence type="ECO:0000256" key="8">
    <source>
        <dbReference type="ARBA" id="ARBA00023136"/>
    </source>
</evidence>
<reference evidence="11 12" key="1">
    <citation type="submission" date="2020-03" db="EMBL/GenBank/DDBJ databases">
        <title>Genomic Encyclopedia of Type Strains, Phase IV (KMG-IV): sequencing the most valuable type-strain genomes for metagenomic binning, comparative biology and taxonomic classification.</title>
        <authorList>
            <person name="Goeker M."/>
        </authorList>
    </citation>
    <scope>NUCLEOTIDE SEQUENCE [LARGE SCALE GENOMIC DNA]</scope>
    <source>
        <strain evidence="11 12">DSM 103870</strain>
    </source>
</reference>
<protein>
    <recommendedName>
        <fullName evidence="9">Sec-independent protein translocase protein TatA</fullName>
    </recommendedName>
</protein>
<comment type="subcellular location">
    <subcellularLocation>
        <location evidence="1 9">Cell membrane</location>
        <topology evidence="1 9">Single-pass membrane protein</topology>
    </subcellularLocation>
</comment>
<name>A0ABX0UZT8_9HYPH</name>
<evidence type="ECO:0000256" key="6">
    <source>
        <dbReference type="ARBA" id="ARBA00022989"/>
    </source>
</evidence>
<dbReference type="PANTHER" id="PTHR42982">
    <property type="entry name" value="SEC-INDEPENDENT PROTEIN TRANSLOCASE PROTEIN TATA"/>
    <property type="match status" value="1"/>
</dbReference>
<feature type="transmembrane region" description="Helical" evidence="9">
    <location>
        <begin position="6"/>
        <end position="23"/>
    </location>
</feature>
<keyword evidence="3 9" id="KW-1003">Cell membrane</keyword>
<keyword evidence="4 9" id="KW-0812">Transmembrane</keyword>
<dbReference type="PANTHER" id="PTHR42982:SF1">
    <property type="entry name" value="SEC-INDEPENDENT PROTEIN TRANSLOCASE PROTEIN TATA"/>
    <property type="match status" value="1"/>
</dbReference>
<evidence type="ECO:0000256" key="10">
    <source>
        <dbReference type="SAM" id="MobiDB-lite"/>
    </source>
</evidence>
<dbReference type="RefSeq" id="WP_166950757.1">
    <property type="nucleotide sequence ID" value="NZ_JAASQI010000003.1"/>
</dbReference>
<keyword evidence="7 9" id="KW-0811">Translocation</keyword>
<comment type="similarity">
    <text evidence="9">Belongs to the TatA/E family.</text>
</comment>
<dbReference type="NCBIfam" id="NF001940">
    <property type="entry name" value="PRK00720.1"/>
    <property type="match status" value="1"/>
</dbReference>
<comment type="caution">
    <text evidence="11">The sequence shown here is derived from an EMBL/GenBank/DDBJ whole genome shotgun (WGS) entry which is preliminary data.</text>
</comment>
<dbReference type="HAMAP" id="MF_00236">
    <property type="entry name" value="TatA_E"/>
    <property type="match status" value="1"/>
</dbReference>
<feature type="compositionally biased region" description="Polar residues" evidence="10">
    <location>
        <begin position="62"/>
        <end position="79"/>
    </location>
</feature>
<evidence type="ECO:0000256" key="7">
    <source>
        <dbReference type="ARBA" id="ARBA00023010"/>
    </source>
</evidence>
<comment type="function">
    <text evidence="9">Part of the twin-arginine translocation (Tat) system that transports large folded proteins containing a characteristic twin-arginine motif in their signal peptide across membranes. TatA could form the protein-conducting channel of the Tat system.</text>
</comment>
<evidence type="ECO:0000256" key="3">
    <source>
        <dbReference type="ARBA" id="ARBA00022475"/>
    </source>
</evidence>
<dbReference type="Pfam" id="PF02416">
    <property type="entry name" value="TatA_B_E"/>
    <property type="match status" value="1"/>
</dbReference>
<dbReference type="NCBIfam" id="TIGR01411">
    <property type="entry name" value="tatAE"/>
    <property type="match status" value="1"/>
</dbReference>
<evidence type="ECO:0000256" key="9">
    <source>
        <dbReference type="HAMAP-Rule" id="MF_00236"/>
    </source>
</evidence>
<dbReference type="InterPro" id="IPR006312">
    <property type="entry name" value="TatA/E"/>
</dbReference>
<evidence type="ECO:0000256" key="4">
    <source>
        <dbReference type="ARBA" id="ARBA00022692"/>
    </source>
</evidence>
<accession>A0ABX0UZT8</accession>
<feature type="region of interest" description="Disordered" evidence="10">
    <location>
        <begin position="44"/>
        <end position="79"/>
    </location>
</feature>
<evidence type="ECO:0000313" key="12">
    <source>
        <dbReference type="Proteomes" id="UP001429580"/>
    </source>
</evidence>
<dbReference type="Gene3D" id="1.20.5.3310">
    <property type="match status" value="1"/>
</dbReference>
<keyword evidence="8 9" id="KW-0472">Membrane</keyword>
<keyword evidence="12" id="KW-1185">Reference proteome</keyword>
<organism evidence="11 12">
    <name type="scientific">Pseudochelatococcus lubricantis</name>
    <dbReference type="NCBI Taxonomy" id="1538102"/>
    <lineage>
        <taxon>Bacteria</taxon>
        <taxon>Pseudomonadati</taxon>
        <taxon>Pseudomonadota</taxon>
        <taxon>Alphaproteobacteria</taxon>
        <taxon>Hyphomicrobiales</taxon>
        <taxon>Chelatococcaceae</taxon>
        <taxon>Pseudochelatococcus</taxon>
    </lineage>
</organism>
<dbReference type="Proteomes" id="UP001429580">
    <property type="component" value="Unassembled WGS sequence"/>
</dbReference>
<comment type="subunit">
    <text evidence="9">The Tat system comprises two distinct complexes: a TatABC complex, containing multiple copies of TatA, TatB and TatC subunits, and a separate TatA complex, containing only TatA subunits. Substrates initially bind to the TatABC complex, which probably triggers association of the separate TatA complex to form the active translocon.</text>
</comment>
<evidence type="ECO:0000256" key="1">
    <source>
        <dbReference type="ARBA" id="ARBA00004162"/>
    </source>
</evidence>
<dbReference type="InterPro" id="IPR003369">
    <property type="entry name" value="TatA/B/E"/>
</dbReference>
<gene>
    <name evidence="9" type="primary">tatA</name>
    <name evidence="11" type="ORF">FHS82_001645</name>
</gene>
<dbReference type="EMBL" id="JAASQI010000003">
    <property type="protein sequence ID" value="NIJ57809.1"/>
    <property type="molecule type" value="Genomic_DNA"/>
</dbReference>
<keyword evidence="6 9" id="KW-1133">Transmembrane helix</keyword>
<feature type="compositionally biased region" description="Basic and acidic residues" evidence="10">
    <location>
        <begin position="44"/>
        <end position="53"/>
    </location>
</feature>
<evidence type="ECO:0000256" key="5">
    <source>
        <dbReference type="ARBA" id="ARBA00022927"/>
    </source>
</evidence>
<evidence type="ECO:0000256" key="2">
    <source>
        <dbReference type="ARBA" id="ARBA00022448"/>
    </source>
</evidence>
<sequence length="79" mass="8318">MGGFGSIWHWIIVGGLVLLLFGGRGKISDLMGDVAKGIKAFKKGLSDDDKPAADNDAAQKPVTHQETANQAAPQENKVS</sequence>
<keyword evidence="5 9" id="KW-0653">Protein transport</keyword>
<proteinExistence type="inferred from homology"/>
<keyword evidence="2 9" id="KW-0813">Transport</keyword>